<sequence>MVMLLENETHCLKLGADLTAELMERNDDPLARWLASYIARLMRELEEAEDPCQVARASSACMDAILKLWEHRASLPSGRQDHSRNGPDTNSVE</sequence>
<dbReference type="AlphaFoldDB" id="A0A1I0BJT5"/>
<name>A0A1I0BJT5_9PSED</name>
<evidence type="ECO:0000313" key="1">
    <source>
        <dbReference type="EMBL" id="SET06522.1"/>
    </source>
</evidence>
<protein>
    <submittedName>
        <fullName evidence="1">Uncharacterized protein</fullName>
    </submittedName>
</protein>
<dbReference type="RefSeq" id="WP_074886275.1">
    <property type="nucleotide sequence ID" value="NZ_FOHW01000006.1"/>
</dbReference>
<gene>
    <name evidence="1" type="ORF">SAMN05216197_1063</name>
</gene>
<dbReference type="OrthoDB" id="4166375at2"/>
<proteinExistence type="predicted"/>
<evidence type="ECO:0000313" key="2">
    <source>
        <dbReference type="Proteomes" id="UP000182332"/>
    </source>
</evidence>
<accession>A0A1I0BJT5</accession>
<reference evidence="1 2" key="1">
    <citation type="submission" date="2016-10" db="EMBL/GenBank/DDBJ databases">
        <authorList>
            <person name="de Groot N.N."/>
        </authorList>
    </citation>
    <scope>NUCLEOTIDE SEQUENCE [LARGE SCALE GENOMIC DNA]</scope>
    <source>
        <strain evidence="1 2">DSM 11363</strain>
    </source>
</reference>
<organism evidence="1 2">
    <name type="scientific">Pseudomonas graminis</name>
    <dbReference type="NCBI Taxonomy" id="158627"/>
    <lineage>
        <taxon>Bacteria</taxon>
        <taxon>Pseudomonadati</taxon>
        <taxon>Pseudomonadota</taxon>
        <taxon>Gammaproteobacteria</taxon>
        <taxon>Pseudomonadales</taxon>
        <taxon>Pseudomonadaceae</taxon>
        <taxon>Pseudomonas</taxon>
    </lineage>
</organism>
<dbReference type="Proteomes" id="UP000182332">
    <property type="component" value="Unassembled WGS sequence"/>
</dbReference>
<dbReference type="EMBL" id="FOHW01000006">
    <property type="protein sequence ID" value="SET06522.1"/>
    <property type="molecule type" value="Genomic_DNA"/>
</dbReference>